<organism evidence="1 2">
    <name type="scientific">Paenibacillus terreus</name>
    <dbReference type="NCBI Taxonomy" id="1387834"/>
    <lineage>
        <taxon>Bacteria</taxon>
        <taxon>Bacillati</taxon>
        <taxon>Bacillota</taxon>
        <taxon>Bacilli</taxon>
        <taxon>Bacillales</taxon>
        <taxon>Paenibacillaceae</taxon>
        <taxon>Paenibacillus</taxon>
    </lineage>
</organism>
<dbReference type="Proteomes" id="UP001580407">
    <property type="component" value="Unassembled WGS sequence"/>
</dbReference>
<dbReference type="PROSITE" id="PS51257">
    <property type="entry name" value="PROKAR_LIPOPROTEIN"/>
    <property type="match status" value="1"/>
</dbReference>
<evidence type="ECO:0000313" key="1">
    <source>
        <dbReference type="EMBL" id="MFB5681921.1"/>
    </source>
</evidence>
<dbReference type="RefSeq" id="WP_375525685.1">
    <property type="nucleotide sequence ID" value="NZ_JBHILM010000013.1"/>
</dbReference>
<evidence type="ECO:0008006" key="3">
    <source>
        <dbReference type="Google" id="ProtNLM"/>
    </source>
</evidence>
<gene>
    <name evidence="1" type="ORF">ACE3NQ_13445</name>
</gene>
<name>A0ABV5B891_9BACL</name>
<reference evidence="1 2" key="1">
    <citation type="submission" date="2024-09" db="EMBL/GenBank/DDBJ databases">
        <authorList>
            <person name="Ruan L."/>
        </authorList>
    </citation>
    <scope>NUCLEOTIDE SEQUENCE [LARGE SCALE GENOMIC DNA]</scope>
    <source>
        <strain evidence="1 2">D33</strain>
    </source>
</reference>
<accession>A0ABV5B891</accession>
<evidence type="ECO:0000313" key="2">
    <source>
        <dbReference type="Proteomes" id="UP001580407"/>
    </source>
</evidence>
<dbReference type="EMBL" id="JBHILM010000013">
    <property type="protein sequence ID" value="MFB5681921.1"/>
    <property type="molecule type" value="Genomic_DNA"/>
</dbReference>
<sequence>MRRYIGFFVLIALALFTLGCNQREVAGDEKTAKEFIEGKGYRVTSLLGQLDQYNLTKNMLYGQDTLIYRQIWGVQASEPDRYFGKEISVYGFIVSKHPLEKQYNAKTRLYIMLTDGKVIGGYSFPDIEGLVGSVYSLEGKTLEEVTGLTFTEWREKWIQKYGD</sequence>
<comment type="caution">
    <text evidence="1">The sequence shown here is derived from an EMBL/GenBank/DDBJ whole genome shotgun (WGS) entry which is preliminary data.</text>
</comment>
<protein>
    <recommendedName>
        <fullName evidence="3">DUF4830 domain-containing protein</fullName>
    </recommendedName>
</protein>
<proteinExistence type="predicted"/>
<keyword evidence="2" id="KW-1185">Reference proteome</keyword>